<keyword evidence="2" id="KW-0268">Exocytosis</keyword>
<dbReference type="GO" id="GO:0048791">
    <property type="term" value="P:calcium ion-regulated exocytosis of neurotransmitter"/>
    <property type="evidence" value="ECO:0007669"/>
    <property type="project" value="TreeGrafter"/>
</dbReference>
<dbReference type="Gene3D" id="2.60.40.150">
    <property type="entry name" value="C2 domain"/>
    <property type="match status" value="2"/>
</dbReference>
<feature type="compositionally biased region" description="Polar residues" evidence="14">
    <location>
        <begin position="1080"/>
        <end position="1090"/>
    </location>
</feature>
<dbReference type="GO" id="GO:0042391">
    <property type="term" value="P:regulation of membrane potential"/>
    <property type="evidence" value="ECO:0007669"/>
    <property type="project" value="TreeGrafter"/>
</dbReference>
<keyword evidence="13" id="KW-0175">Coiled coil</keyword>
<evidence type="ECO:0000256" key="13">
    <source>
        <dbReference type="SAM" id="Coils"/>
    </source>
</evidence>
<dbReference type="GO" id="GO:0042734">
    <property type="term" value="C:presynaptic membrane"/>
    <property type="evidence" value="ECO:0007669"/>
    <property type="project" value="TreeGrafter"/>
</dbReference>
<feature type="region of interest" description="Disordered" evidence="14">
    <location>
        <begin position="633"/>
        <end position="664"/>
    </location>
</feature>
<feature type="domain" description="C2" evidence="15">
    <location>
        <begin position="676"/>
        <end position="799"/>
    </location>
</feature>
<keyword evidence="3" id="KW-0597">Phosphoprotein</keyword>
<feature type="compositionally biased region" description="Polar residues" evidence="14">
    <location>
        <begin position="367"/>
        <end position="381"/>
    </location>
</feature>
<comment type="subcellular location">
    <subcellularLocation>
        <location evidence="11">Synapse</location>
    </subcellularLocation>
</comment>
<proteinExistence type="predicted"/>
<keyword evidence="8" id="KW-0221">Differentiation</keyword>
<feature type="compositionally biased region" description="Basic and acidic residues" evidence="14">
    <location>
        <begin position="328"/>
        <end position="352"/>
    </location>
</feature>
<evidence type="ECO:0000313" key="19">
    <source>
        <dbReference type="RefSeq" id="XP_029325342.1"/>
    </source>
</evidence>
<dbReference type="GO" id="GO:0048167">
    <property type="term" value="P:regulation of synaptic plasticity"/>
    <property type="evidence" value="ECO:0007669"/>
    <property type="project" value="TreeGrafter"/>
</dbReference>
<dbReference type="GO" id="GO:0150037">
    <property type="term" value="P:regulation of calcium-dependent activation of synaptic vesicle fusion"/>
    <property type="evidence" value="ECO:0007669"/>
    <property type="project" value="UniProtKB-ARBA"/>
</dbReference>
<dbReference type="FunFam" id="2.60.40.150:FF:000001">
    <property type="entry name" value="Regulating synaptic membrane exocytosis 3, isoform CRA_a"/>
    <property type="match status" value="1"/>
</dbReference>
<feature type="compositionally biased region" description="Basic and acidic residues" evidence="14">
    <location>
        <begin position="236"/>
        <end position="247"/>
    </location>
</feature>
<evidence type="ECO:0000256" key="5">
    <source>
        <dbReference type="ARBA" id="ARBA00022737"/>
    </source>
</evidence>
<dbReference type="InterPro" id="IPR001478">
    <property type="entry name" value="PDZ"/>
</dbReference>
<dbReference type="InterPro" id="IPR035892">
    <property type="entry name" value="C2_domain_sf"/>
</dbReference>
<feature type="coiled-coil region" evidence="13">
    <location>
        <begin position="7"/>
        <end position="34"/>
    </location>
</feature>
<feature type="region of interest" description="Disordered" evidence="14">
    <location>
        <begin position="1304"/>
        <end position="1329"/>
    </location>
</feature>
<dbReference type="PROSITE" id="PS50106">
    <property type="entry name" value="PDZ"/>
    <property type="match status" value="1"/>
</dbReference>
<protein>
    <submittedName>
        <fullName evidence="19">Regulating synaptic membrane exocytosis protein 2 isoform X20</fullName>
    </submittedName>
</protein>
<feature type="compositionally biased region" description="Acidic residues" evidence="14">
    <location>
        <begin position="476"/>
        <end position="486"/>
    </location>
</feature>
<feature type="compositionally biased region" description="Polar residues" evidence="14">
    <location>
        <begin position="1034"/>
        <end position="1045"/>
    </location>
</feature>
<evidence type="ECO:0000256" key="10">
    <source>
        <dbReference type="ARBA" id="ARBA00023018"/>
    </source>
</evidence>
<dbReference type="Pfam" id="PF22601">
    <property type="entry name" value="RIM2a_ZnF"/>
    <property type="match status" value="1"/>
</dbReference>
<keyword evidence="4" id="KW-0479">Metal-binding</keyword>
<dbReference type="CDD" id="cd06714">
    <property type="entry name" value="PDZ_RIM-like"/>
    <property type="match status" value="1"/>
</dbReference>
<evidence type="ECO:0000256" key="4">
    <source>
        <dbReference type="ARBA" id="ARBA00022723"/>
    </source>
</evidence>
<dbReference type="GO" id="GO:0048788">
    <property type="term" value="C:cytoskeleton of presynaptic active zone"/>
    <property type="evidence" value="ECO:0007669"/>
    <property type="project" value="TreeGrafter"/>
</dbReference>
<dbReference type="CDD" id="cd04028">
    <property type="entry name" value="C2B_RIM1alpha"/>
    <property type="match status" value="1"/>
</dbReference>
<feature type="compositionally biased region" description="Basic and acidic residues" evidence="14">
    <location>
        <begin position="1150"/>
        <end position="1161"/>
    </location>
</feature>
<feature type="domain" description="FYVE-type" evidence="17">
    <location>
        <begin position="35"/>
        <end position="91"/>
    </location>
</feature>
<dbReference type="SUPFAM" id="SSF50156">
    <property type="entry name" value="PDZ domain-like"/>
    <property type="match status" value="1"/>
</dbReference>
<dbReference type="GO" id="GO:0031267">
    <property type="term" value="F:small GTPase binding"/>
    <property type="evidence" value="ECO:0007669"/>
    <property type="project" value="InterPro"/>
</dbReference>
<dbReference type="InterPro" id="IPR054386">
    <property type="entry name" value="RIM_Znf"/>
</dbReference>
<dbReference type="GO" id="GO:0060077">
    <property type="term" value="C:inhibitory synapse"/>
    <property type="evidence" value="ECO:0007669"/>
    <property type="project" value="UniProtKB-ARBA"/>
</dbReference>
<dbReference type="SUPFAM" id="SSF49562">
    <property type="entry name" value="C2 domain (Calcium/lipid-binding domain, CaLB)"/>
    <property type="match status" value="2"/>
</dbReference>
<keyword evidence="6 12" id="KW-0863">Zinc-finger</keyword>
<evidence type="ECO:0000256" key="2">
    <source>
        <dbReference type="ARBA" id="ARBA00022483"/>
    </source>
</evidence>
<dbReference type="Gene3D" id="3.30.40.10">
    <property type="entry name" value="Zinc/RING finger domain, C3HC4 (zinc finger)"/>
    <property type="match status" value="1"/>
</dbReference>
<feature type="compositionally biased region" description="Basic and acidic residues" evidence="14">
    <location>
        <begin position="393"/>
        <end position="410"/>
    </location>
</feature>
<keyword evidence="18" id="KW-1185">Reference proteome</keyword>
<evidence type="ECO:0000256" key="14">
    <source>
        <dbReference type="SAM" id="MobiDB-lite"/>
    </source>
</evidence>
<feature type="compositionally biased region" description="Polar residues" evidence="14">
    <location>
        <begin position="868"/>
        <end position="886"/>
    </location>
</feature>
<keyword evidence="5" id="KW-0677">Repeat</keyword>
<feature type="region of interest" description="Disordered" evidence="14">
    <location>
        <begin position="1264"/>
        <end position="1285"/>
    </location>
</feature>
<evidence type="ECO:0000256" key="11">
    <source>
        <dbReference type="ARBA" id="ARBA00034103"/>
    </source>
</evidence>
<dbReference type="SMART" id="SM00228">
    <property type="entry name" value="PDZ"/>
    <property type="match status" value="1"/>
</dbReference>
<reference evidence="19" key="1">
    <citation type="submission" date="2025-08" db="UniProtKB">
        <authorList>
            <consortium name="RefSeq"/>
        </authorList>
    </citation>
    <scope>IDENTIFICATION</scope>
</reference>
<feature type="compositionally biased region" description="Basic and acidic residues" evidence="14">
    <location>
        <begin position="300"/>
        <end position="319"/>
    </location>
</feature>
<dbReference type="Gene3D" id="2.30.42.10">
    <property type="match status" value="1"/>
</dbReference>
<feature type="region of interest" description="Disordered" evidence="14">
    <location>
        <begin position="1150"/>
        <end position="1186"/>
    </location>
</feature>
<dbReference type="CTD" id="9699"/>
<dbReference type="GO" id="GO:0044325">
    <property type="term" value="F:transmembrane transporter binding"/>
    <property type="evidence" value="ECO:0007669"/>
    <property type="project" value="TreeGrafter"/>
</dbReference>
<evidence type="ECO:0000259" key="15">
    <source>
        <dbReference type="PROSITE" id="PS50004"/>
    </source>
</evidence>
<dbReference type="SMART" id="SM00239">
    <property type="entry name" value="C2"/>
    <property type="match status" value="2"/>
</dbReference>
<dbReference type="PANTHER" id="PTHR12157:SF15">
    <property type="entry name" value="REGULATING SYNAPTIC MEMBRANE EXOCYTOSIS PROTEIN 2"/>
    <property type="match status" value="1"/>
</dbReference>
<dbReference type="GO" id="GO:0098882">
    <property type="term" value="F:structural constituent of presynaptic active zone"/>
    <property type="evidence" value="ECO:0007669"/>
    <property type="project" value="UniProtKB-ARBA"/>
</dbReference>
<evidence type="ECO:0000256" key="7">
    <source>
        <dbReference type="ARBA" id="ARBA00022775"/>
    </source>
</evidence>
<evidence type="ECO:0000256" key="8">
    <source>
        <dbReference type="ARBA" id="ARBA00022782"/>
    </source>
</evidence>
<dbReference type="InterPro" id="IPR036034">
    <property type="entry name" value="PDZ_sf"/>
</dbReference>
<evidence type="ECO:0000259" key="17">
    <source>
        <dbReference type="PROSITE" id="PS50178"/>
    </source>
</evidence>
<keyword evidence="7" id="KW-0532">Neurotransmitter transport</keyword>
<dbReference type="GO" id="GO:2000300">
    <property type="term" value="P:regulation of synaptic vesicle exocytosis"/>
    <property type="evidence" value="ECO:0007669"/>
    <property type="project" value="TreeGrafter"/>
</dbReference>
<feature type="compositionally biased region" description="Basic and acidic residues" evidence="14">
    <location>
        <begin position="122"/>
        <end position="134"/>
    </location>
</feature>
<name>A0A6P7Q162_MUSCR</name>
<sequence>MRRSPRRKKLHQQFEVYKEQVKKMAEESQQQQEQKADAPTCGICHKTKFADGCGHNCSYCQTKFCARCGGRVSLRSNKVMWVCNLCRKQQEILTKSGAWFYNSGSNTLQQPDQKVLRGLRNEEAPQEKKAKLHEQPQFQGAPGDLSVPAVEKGRAHGLTRQDSIKNGSGVKHQIASDMPSDRKRSPSVSRDQNRRYEQSEEREDYSQYVPSDGTMPRSPSDYADRRPQREPQFYEEPGHLNYRDSNRRGHRHSKEYIVDDEDVESRDEYERQRREEEYQARYRSDPNLARYPVKPQPYEEQMRIHAEVSRARHERRHSDVSLANAELEDSRISLLRMDRPSRQRSVSERRAAMENQRSYSMERTREAQGQSSYPQRTSNHSPPTPRRSPIPLDRPDMRRADSLRKQHHLDPSSAVRKTKREKMETMLRNDSLSSDQSESVRPPPPRPHKSKKGGKMRQVSLSSSEEELASTPEYTSCDDVELESESVSEKGDMEYSWLEQASWHSSEASPMSLHPVTWQPSKDGDRLIGRILLNKRLKDGSVPRDSGAMLGLKVVGGKMTESGRLCAFITKVKKGSLADTVGHLRPGDEVLEWNGRLLQGATFEEVYNIILESKPEPQVELVVSRPIGDIPRIPDSTHAQLESSSSSFESQKMDRPSISVTSPMSPGMLRDVPQFLSGQLSIKLWFDKVGHQLIVTILGAKDLPSREDGRPRNPYVKIYFLPDRSDKNKRRTKTVKKTLEPKWNQTFIYSPVHRREFRERMLEITLWDQARVREEESEFLGEILIELETALLDDEPHWYKLQTHDVSSLPLPRPSPYLPRRQLHGESPTRRLQRSKRISDSEVSDYDCEDGVGVVSDYRHNGRDLQSSTLSVPEQVMSSNHCSPSGSPHRVDAIGRTRSWSPSAPPPQRNVEQGLRGTRATGHYNTISRMDRHRVMDDHYSSDRDSHFLTLPRSRHSQTIDHHHRDGRDCEAADRQPYHRSRSTEQRPLLERTTTRSRSSERPDTNLMRSMPSLMTGRSAPPSPALSRSHPRTGSVQTSPSSTPGTGRRGRQLPQLPPKGTLERNIGVKEVDPYEEVTWEDQQGKANGTVSDDKPLPTPKQQSEPEDVDSTRKRNTGAMDIEERNRQMKLNKYKQVAGSDPRLEQDYHSKYRSGWDPHRGADTVSTKSSDSDVSDVSAVSRTSSASRFSSTSYMSVQSERPRGNRKISFSPLVQDHGTQTQVQPPLIPLEPDINVFTSKMQNRQMGVSGKNLTKSTSISGDMCSLEKNDGSQSDTAVGALGTSGKKRRSSIGAKMVAIVGLSRKSRSASQLSQTEGGGKKLRSTVQRSTETGLAVEMRNWMTRQASRESTDGSMNSYSSEGNLIFPGVRLASDSQFSDFLDGLGPAQLVGRQTLATPAMGDIQVGMMDKKGQLEVEIIRARGLVVKPGSKTLPAPYVKVYLLDNGVCIAKKKTKVARKTLEPLYQQLLSFEESPQGKVLQIIVWGDYGRMDHKSFMGVAQILLDELELSNMVIGWFKLFPPSSLVDPTLAPLTRRASQSSLESSTGPSYSRS</sequence>
<dbReference type="Proteomes" id="UP000515126">
    <property type="component" value="Chromosome 15"/>
</dbReference>
<keyword evidence="9" id="KW-0862">Zinc</keyword>
<dbReference type="PANTHER" id="PTHR12157">
    <property type="entry name" value="REGULATING SYNAPTIC MEMBRANE EXOCYTOSIS PROTEIN"/>
    <property type="match status" value="1"/>
</dbReference>
<dbReference type="SUPFAM" id="SSF57903">
    <property type="entry name" value="FYVE/PHD zinc finger"/>
    <property type="match status" value="1"/>
</dbReference>
<accession>A0A6P7Q162</accession>
<dbReference type="FunFam" id="2.60.40.150:FF:000003">
    <property type="entry name" value="Regulating synaptic membrane exocytosis protein 2"/>
    <property type="match status" value="1"/>
</dbReference>
<dbReference type="PROSITE" id="PS50004">
    <property type="entry name" value="C2"/>
    <property type="match status" value="2"/>
</dbReference>
<dbReference type="GO" id="GO:0008270">
    <property type="term" value="F:zinc ion binding"/>
    <property type="evidence" value="ECO:0007669"/>
    <property type="project" value="UniProtKB-KW"/>
</dbReference>
<feature type="domain" description="C2" evidence="15">
    <location>
        <begin position="1398"/>
        <end position="1516"/>
    </location>
</feature>
<feature type="compositionally biased region" description="Basic and acidic residues" evidence="14">
    <location>
        <begin position="958"/>
        <end position="1004"/>
    </location>
</feature>
<evidence type="ECO:0000256" key="1">
    <source>
        <dbReference type="ARBA" id="ARBA00022448"/>
    </source>
</evidence>
<feature type="domain" description="PDZ" evidence="16">
    <location>
        <begin position="539"/>
        <end position="625"/>
    </location>
</feature>
<feature type="compositionally biased region" description="Polar residues" evidence="14">
    <location>
        <begin position="428"/>
        <end position="439"/>
    </location>
</feature>
<evidence type="ECO:0000256" key="12">
    <source>
        <dbReference type="PROSITE-ProRule" id="PRU00091"/>
    </source>
</evidence>
<dbReference type="InterPro" id="IPR013083">
    <property type="entry name" value="Znf_RING/FYVE/PHD"/>
</dbReference>
<dbReference type="GO" id="GO:0030154">
    <property type="term" value="P:cell differentiation"/>
    <property type="evidence" value="ECO:0007669"/>
    <property type="project" value="UniProtKB-KW"/>
</dbReference>
<evidence type="ECO:0000256" key="6">
    <source>
        <dbReference type="ARBA" id="ARBA00022771"/>
    </source>
</evidence>
<feature type="compositionally biased region" description="Basic residues" evidence="14">
    <location>
        <begin position="446"/>
        <end position="455"/>
    </location>
</feature>
<organism evidence="18 19">
    <name type="scientific">Mus caroli</name>
    <name type="common">Ryukyu mouse</name>
    <name type="synonym">Ricefield mouse</name>
    <dbReference type="NCBI Taxonomy" id="10089"/>
    <lineage>
        <taxon>Eukaryota</taxon>
        <taxon>Metazoa</taxon>
        <taxon>Chordata</taxon>
        <taxon>Craniata</taxon>
        <taxon>Vertebrata</taxon>
        <taxon>Euteleostomi</taxon>
        <taxon>Mammalia</taxon>
        <taxon>Eutheria</taxon>
        <taxon>Euarchontoglires</taxon>
        <taxon>Glires</taxon>
        <taxon>Rodentia</taxon>
        <taxon>Myomorpha</taxon>
        <taxon>Muroidea</taxon>
        <taxon>Muridae</taxon>
        <taxon>Murinae</taxon>
        <taxon>Mus</taxon>
        <taxon>Mus</taxon>
    </lineage>
</organism>
<dbReference type="RefSeq" id="XP_029325342.1">
    <property type="nucleotide sequence ID" value="XM_029469482.1"/>
</dbReference>
<feature type="compositionally biased region" description="Low complexity" evidence="14">
    <location>
        <begin position="1174"/>
        <end position="1186"/>
    </location>
</feature>
<dbReference type="FunFam" id="2.30.42.10:FF:000003">
    <property type="entry name" value="Regulating synaptic membrane exocytosis protein 1, putative"/>
    <property type="match status" value="1"/>
</dbReference>
<dbReference type="CDD" id="cd04031">
    <property type="entry name" value="C2A_RIM1alpha"/>
    <property type="match status" value="1"/>
</dbReference>
<feature type="region of interest" description="Disordered" evidence="14">
    <location>
        <begin position="868"/>
        <end position="921"/>
    </location>
</feature>
<dbReference type="GO" id="GO:0016082">
    <property type="term" value="P:synaptic vesicle priming"/>
    <property type="evidence" value="ECO:0007669"/>
    <property type="project" value="UniProtKB-ARBA"/>
</dbReference>
<evidence type="ECO:0000256" key="3">
    <source>
        <dbReference type="ARBA" id="ARBA00022553"/>
    </source>
</evidence>
<keyword evidence="1" id="KW-0813">Transport</keyword>
<feature type="region of interest" description="Disordered" evidence="14">
    <location>
        <begin position="810"/>
        <end position="846"/>
    </location>
</feature>
<dbReference type="PROSITE" id="PS50178">
    <property type="entry name" value="ZF_FYVE"/>
    <property type="match status" value="1"/>
</dbReference>
<keyword evidence="10" id="KW-0770">Synapse</keyword>
<gene>
    <name evidence="19" type="primary">Rims2</name>
</gene>
<dbReference type="GO" id="GO:0050806">
    <property type="term" value="P:positive regulation of synaptic transmission"/>
    <property type="evidence" value="ECO:0007669"/>
    <property type="project" value="TreeGrafter"/>
</dbReference>
<dbReference type="InterPro" id="IPR000008">
    <property type="entry name" value="C2_dom"/>
</dbReference>
<dbReference type="InterPro" id="IPR039032">
    <property type="entry name" value="Rim-like"/>
</dbReference>
<dbReference type="Pfam" id="PF00595">
    <property type="entry name" value="PDZ"/>
    <property type="match status" value="1"/>
</dbReference>
<dbReference type="Pfam" id="PF00168">
    <property type="entry name" value="C2"/>
    <property type="match status" value="2"/>
</dbReference>
<dbReference type="GeneID" id="110311033"/>
<feature type="compositionally biased region" description="Basic and acidic residues" evidence="14">
    <location>
        <begin position="266"/>
        <end position="284"/>
    </location>
</feature>
<dbReference type="FunFam" id="3.30.40.10:FF:000567">
    <property type="entry name" value="Regulating synaptic membrane exocytosis 1"/>
    <property type="match status" value="1"/>
</dbReference>
<dbReference type="InterPro" id="IPR017455">
    <property type="entry name" value="Znf_FYVE-rel"/>
</dbReference>
<dbReference type="InterPro" id="IPR011011">
    <property type="entry name" value="Znf_FYVE_PHD"/>
</dbReference>
<evidence type="ECO:0000259" key="16">
    <source>
        <dbReference type="PROSITE" id="PS50106"/>
    </source>
</evidence>
<evidence type="ECO:0000313" key="18">
    <source>
        <dbReference type="Proteomes" id="UP000515126"/>
    </source>
</evidence>
<feature type="region of interest" description="Disordered" evidence="14">
    <location>
        <begin position="122"/>
        <end position="488"/>
    </location>
</feature>
<feature type="region of interest" description="Disordered" evidence="14">
    <location>
        <begin position="940"/>
        <end position="1126"/>
    </location>
</feature>
<evidence type="ECO:0000256" key="9">
    <source>
        <dbReference type="ARBA" id="ARBA00022833"/>
    </source>
</evidence>